<gene>
    <name evidence="2" type="ORF">G5V58_06680</name>
</gene>
<keyword evidence="2" id="KW-0808">Transferase</keyword>
<dbReference type="AlphaFoldDB" id="A0A6G6WKN3"/>
<dbReference type="KEGG" id="nano:G5V58_06680"/>
<accession>A0A6G6WKN3</accession>
<proteinExistence type="predicted"/>
<organism evidence="2 3">
    <name type="scientific">Nocardioides anomalus</name>
    <dbReference type="NCBI Taxonomy" id="2712223"/>
    <lineage>
        <taxon>Bacteria</taxon>
        <taxon>Bacillati</taxon>
        <taxon>Actinomycetota</taxon>
        <taxon>Actinomycetes</taxon>
        <taxon>Propionibacteriales</taxon>
        <taxon>Nocardioidaceae</taxon>
        <taxon>Nocardioides</taxon>
    </lineage>
</organism>
<keyword evidence="3" id="KW-1185">Reference proteome</keyword>
<dbReference type="Pfam" id="PF00583">
    <property type="entry name" value="Acetyltransf_1"/>
    <property type="match status" value="1"/>
</dbReference>
<evidence type="ECO:0000259" key="1">
    <source>
        <dbReference type="PROSITE" id="PS51186"/>
    </source>
</evidence>
<dbReference type="SUPFAM" id="SSF55729">
    <property type="entry name" value="Acyl-CoA N-acyltransferases (Nat)"/>
    <property type="match status" value="1"/>
</dbReference>
<dbReference type="GO" id="GO:0016747">
    <property type="term" value="F:acyltransferase activity, transferring groups other than amino-acyl groups"/>
    <property type="evidence" value="ECO:0007669"/>
    <property type="project" value="InterPro"/>
</dbReference>
<dbReference type="Proteomes" id="UP000502996">
    <property type="component" value="Chromosome"/>
</dbReference>
<dbReference type="Gene3D" id="3.40.630.30">
    <property type="match status" value="1"/>
</dbReference>
<dbReference type="EMBL" id="CP049257">
    <property type="protein sequence ID" value="QIG45794.1"/>
    <property type="molecule type" value="Genomic_DNA"/>
</dbReference>
<dbReference type="PROSITE" id="PS51186">
    <property type="entry name" value="GNAT"/>
    <property type="match status" value="1"/>
</dbReference>
<evidence type="ECO:0000313" key="3">
    <source>
        <dbReference type="Proteomes" id="UP000502996"/>
    </source>
</evidence>
<dbReference type="CDD" id="cd04301">
    <property type="entry name" value="NAT_SF"/>
    <property type="match status" value="1"/>
</dbReference>
<dbReference type="InterPro" id="IPR016181">
    <property type="entry name" value="Acyl_CoA_acyltransferase"/>
</dbReference>
<protein>
    <submittedName>
        <fullName evidence="2">GNAT family N-acetyltransferase</fullName>
    </submittedName>
</protein>
<dbReference type="InterPro" id="IPR000182">
    <property type="entry name" value="GNAT_dom"/>
</dbReference>
<name>A0A6G6WKN3_9ACTN</name>
<evidence type="ECO:0000313" key="2">
    <source>
        <dbReference type="EMBL" id="QIG45794.1"/>
    </source>
</evidence>
<sequence length="285" mass="31097">MRPEDVPEAERVSDEGFFALDTRQRRVDEPEAARRTDAHRAVWIERTLHLVRHDPEGCWVAEDETGMVGMATSLRREVVWCLATYAVLPGRQGQGIGRQLLAAAMHHGRACSRAMLSASTDAAAVRVYHQAGFALHPQMYLTGRVERSAIPVVDRVREGTAADVDLMDSLDRAARGAGHGVDHPLMLGAWRLLVSDTRSGSGYAYVDERGRVALLAASDRRTATRLLWAALADGPAETTIGHVTGANQWVLDVGFAARLTLKQDGFLGLRGMKPPAPYVHHGALL</sequence>
<reference evidence="2 3" key="1">
    <citation type="submission" date="2020-02" db="EMBL/GenBank/DDBJ databases">
        <title>Full genome sequence of Nocardioides sp. R-3366.</title>
        <authorList>
            <person name="Im W.-T."/>
        </authorList>
    </citation>
    <scope>NUCLEOTIDE SEQUENCE [LARGE SCALE GENOMIC DNA]</scope>
    <source>
        <strain evidence="2 3">R-3366</strain>
    </source>
</reference>
<feature type="domain" description="N-acetyltransferase" evidence="1">
    <location>
        <begin position="1"/>
        <end position="157"/>
    </location>
</feature>